<dbReference type="AlphaFoldDB" id="A0A2P2PU45"/>
<dbReference type="EMBL" id="GGEC01077778">
    <property type="protein sequence ID" value="MBX58262.1"/>
    <property type="molecule type" value="Transcribed_RNA"/>
</dbReference>
<accession>A0A2P2PU45</accession>
<sequence>MLVLYTKGERGVYGSAELLSCLLS</sequence>
<proteinExistence type="predicted"/>
<name>A0A2P2PU45_RHIMU</name>
<reference evidence="1" key="1">
    <citation type="submission" date="2018-02" db="EMBL/GenBank/DDBJ databases">
        <title>Rhizophora mucronata_Transcriptome.</title>
        <authorList>
            <person name="Meera S.P."/>
            <person name="Sreeshan A."/>
            <person name="Augustine A."/>
        </authorList>
    </citation>
    <scope>NUCLEOTIDE SEQUENCE</scope>
    <source>
        <tissue evidence="1">Leaf</tissue>
    </source>
</reference>
<protein>
    <submittedName>
        <fullName evidence="1">Uncharacterized protein</fullName>
    </submittedName>
</protein>
<evidence type="ECO:0000313" key="1">
    <source>
        <dbReference type="EMBL" id="MBX58262.1"/>
    </source>
</evidence>
<organism evidence="1">
    <name type="scientific">Rhizophora mucronata</name>
    <name type="common">Asiatic mangrove</name>
    <dbReference type="NCBI Taxonomy" id="61149"/>
    <lineage>
        <taxon>Eukaryota</taxon>
        <taxon>Viridiplantae</taxon>
        <taxon>Streptophyta</taxon>
        <taxon>Embryophyta</taxon>
        <taxon>Tracheophyta</taxon>
        <taxon>Spermatophyta</taxon>
        <taxon>Magnoliopsida</taxon>
        <taxon>eudicotyledons</taxon>
        <taxon>Gunneridae</taxon>
        <taxon>Pentapetalae</taxon>
        <taxon>rosids</taxon>
        <taxon>fabids</taxon>
        <taxon>Malpighiales</taxon>
        <taxon>Rhizophoraceae</taxon>
        <taxon>Rhizophora</taxon>
    </lineage>
</organism>